<sequence>MCPAQELAVTNEGSRNYRGIFISIFVLLGMSFLIIASIYCVNPDILKLNALSLIKEKITLDEVLLGDLNGAPFNGQWLSPVVVVKSASVMSPESSDIHQGLGNTIDDPTPKSSMMIKDDLLLFEDKQNNIQLLTLKAARDVVVSGTIWSRKQLLNFTTLVANNSALSSLDPPMSDYHISADNRWLLVASGRRRVYRHTFTATYYVYNISNDELIPITISNANANNTIIDNNDNNKINSQIQEQQQQAAIKNIDAPHRLQYAMWTPQNGLILVHNNDIYYKSSIEAEPQRITDDGLLGVRFNGIPDWLYEEEILSSSHALRLSPSGSWLAFMSFDDSSVDTVHIPFYGPESEQLQQLLSIRYPKAGRPNPRVFVRVAQLFPVASTQSQSSSLSLSSSLLQLPADLATQQHYVTDIKWLNDLLLTVAWTNRVQNVTHLLLCSPQQQRIPLTSVNANAHINSHASSIQWQCHKNAHQAMTGGWADPIEVYPASLSSTGEHYLSLMHKFEDDNVGHFKHVARVSVATGEYTFLTSGHFEVTQINAYDPTKEQVIYTATRDGAPGERHAYLLDINTNHSECLTCQMPAPNECLYNELKVAPSMQYFVVECLGPGVPRIQLRAVRPLKLDMLKSANANVTATEIINPDAVDRVIDSVLNDSRLVWVIEHNHELRERLKLKALPQVRQFQLPIQGTHYNASVQLLLPAQLKLDESTQYPMIVSVYAGPQSQRVDTKFYINYGYYLASSKKTIYAMIDGRGSGYQGSRMAFEIYHKLGSVEIDDQLQVTRQLLKKFSFIDPHKVAIWGWSYGGYASSMALARGLPRATAAAAAATAVPAPASANYTLIDSRNAPTGTEQQVHSTASHHSTTNTRQMQARKPQMQILPNRILIDKPVFECAVSVAPVTDWIYYDTAYTERYMGSPYVDESFGGDYNDTLAQHESSATNQKQINERYKSASLVEQAAHVNKKRLLLVHGTADDNVHFQQSIMLMKALTRRNVLYETQLYPDENHAIDHRTSKIHLYTTIDHFFTECFELANPLVFSPLPSAPILT</sequence>
<feature type="region of interest" description="Disordered" evidence="12">
    <location>
        <begin position="847"/>
        <end position="871"/>
    </location>
</feature>
<dbReference type="InterPro" id="IPR002469">
    <property type="entry name" value="Peptidase_S9B_N"/>
</dbReference>
<dbReference type="PANTHER" id="PTHR11731:SF200">
    <property type="entry name" value="DIPEPTIDYL PEPTIDASE 10, ISOFORM B"/>
    <property type="match status" value="1"/>
</dbReference>
<keyword evidence="5" id="KW-0378">Hydrolase</keyword>
<keyword evidence="6" id="KW-0720">Serine protease</keyword>
<dbReference type="PANTHER" id="PTHR11731">
    <property type="entry name" value="PROTEASE FAMILY S9B,C DIPEPTIDYL-PEPTIDASE IV-RELATED"/>
    <property type="match status" value="1"/>
</dbReference>
<evidence type="ECO:0000256" key="4">
    <source>
        <dbReference type="ARBA" id="ARBA00022692"/>
    </source>
</evidence>
<organism evidence="16 17">
    <name type="scientific">Fragariocoptes setiger</name>
    <dbReference type="NCBI Taxonomy" id="1670756"/>
    <lineage>
        <taxon>Eukaryota</taxon>
        <taxon>Metazoa</taxon>
        <taxon>Ecdysozoa</taxon>
        <taxon>Arthropoda</taxon>
        <taxon>Chelicerata</taxon>
        <taxon>Arachnida</taxon>
        <taxon>Acari</taxon>
        <taxon>Acariformes</taxon>
        <taxon>Trombidiformes</taxon>
        <taxon>Prostigmata</taxon>
        <taxon>Eupodina</taxon>
        <taxon>Eriophyoidea</taxon>
        <taxon>Phytoptidae</taxon>
        <taxon>Fragariocoptes</taxon>
    </lineage>
</organism>
<keyword evidence="17" id="KW-1185">Reference proteome</keyword>
<feature type="compositionally biased region" description="Low complexity" evidence="12">
    <location>
        <begin position="854"/>
        <end position="863"/>
    </location>
</feature>
<evidence type="ECO:0000256" key="10">
    <source>
        <dbReference type="ARBA" id="ARBA00023180"/>
    </source>
</evidence>
<evidence type="ECO:0000256" key="8">
    <source>
        <dbReference type="ARBA" id="ARBA00022989"/>
    </source>
</evidence>
<keyword evidence="8 13" id="KW-1133">Transmembrane helix</keyword>
<protein>
    <submittedName>
        <fullName evidence="16">Dipeptidyl peptidase 4</fullName>
    </submittedName>
</protein>
<evidence type="ECO:0000313" key="16">
    <source>
        <dbReference type="EMBL" id="KAG9510409.1"/>
    </source>
</evidence>
<keyword evidence="10" id="KW-0325">Glycoprotein</keyword>
<feature type="transmembrane region" description="Helical" evidence="13">
    <location>
        <begin position="20"/>
        <end position="39"/>
    </location>
</feature>
<accession>A0ABQ7SAG9</accession>
<dbReference type="Pfam" id="PF00930">
    <property type="entry name" value="DPPIV_N"/>
    <property type="match status" value="1"/>
</dbReference>
<feature type="domain" description="Dipeptidylpeptidase IV N-terminal" evidence="15">
    <location>
        <begin position="179"/>
        <end position="611"/>
    </location>
</feature>
<dbReference type="SUPFAM" id="SSF53474">
    <property type="entry name" value="alpha/beta-Hydrolases"/>
    <property type="match status" value="1"/>
</dbReference>
<evidence type="ECO:0000313" key="17">
    <source>
        <dbReference type="Proteomes" id="UP000825002"/>
    </source>
</evidence>
<dbReference type="InterPro" id="IPR001375">
    <property type="entry name" value="Peptidase_S9_cat"/>
</dbReference>
<evidence type="ECO:0000256" key="7">
    <source>
        <dbReference type="ARBA" id="ARBA00022968"/>
    </source>
</evidence>
<dbReference type="SUPFAM" id="SSF82171">
    <property type="entry name" value="DPP6 N-terminal domain-like"/>
    <property type="match status" value="1"/>
</dbReference>
<proteinExistence type="predicted"/>
<evidence type="ECO:0000256" key="1">
    <source>
        <dbReference type="ARBA" id="ARBA00004606"/>
    </source>
</evidence>
<comment type="subcellular location">
    <subcellularLocation>
        <location evidence="11">Endomembrane system</location>
        <topology evidence="11">Single-pass membrane protein</topology>
    </subcellularLocation>
    <subcellularLocation>
        <location evidence="1">Membrane</location>
        <topology evidence="1">Single-pass type II membrane protein</topology>
    </subcellularLocation>
</comment>
<reference evidence="16 17" key="1">
    <citation type="submission" date="2020-10" db="EMBL/GenBank/DDBJ databases">
        <authorList>
            <person name="Klimov P.B."/>
            <person name="Dyachkov S.M."/>
            <person name="Chetverikov P.E."/>
        </authorList>
    </citation>
    <scope>NUCLEOTIDE SEQUENCE [LARGE SCALE GENOMIC DNA]</scope>
    <source>
        <strain evidence="16">BMOC 18-1129-001#AD2665</strain>
        <tissue evidence="16">Entire mites</tissue>
    </source>
</reference>
<evidence type="ECO:0000259" key="14">
    <source>
        <dbReference type="Pfam" id="PF00326"/>
    </source>
</evidence>
<evidence type="ECO:0000256" key="11">
    <source>
        <dbReference type="ARBA" id="ARBA00037847"/>
    </source>
</evidence>
<evidence type="ECO:0000256" key="5">
    <source>
        <dbReference type="ARBA" id="ARBA00022801"/>
    </source>
</evidence>
<dbReference type="Proteomes" id="UP000825002">
    <property type="component" value="Unassembled WGS sequence"/>
</dbReference>
<keyword evidence="3" id="KW-0645">Protease</keyword>
<dbReference type="EMBL" id="JAIFTH010000153">
    <property type="protein sequence ID" value="KAG9510409.1"/>
    <property type="molecule type" value="Genomic_DNA"/>
</dbReference>
<gene>
    <name evidence="16" type="primary">DPP4</name>
    <name evidence="16" type="ORF">GZH46_01050</name>
</gene>
<dbReference type="Gene3D" id="2.140.10.30">
    <property type="entry name" value="Dipeptidylpeptidase IV, N-terminal domain"/>
    <property type="match status" value="1"/>
</dbReference>
<keyword evidence="2" id="KW-0031">Aminopeptidase</keyword>
<dbReference type="InterPro" id="IPR029058">
    <property type="entry name" value="AB_hydrolase_fold"/>
</dbReference>
<evidence type="ECO:0000259" key="15">
    <source>
        <dbReference type="Pfam" id="PF00930"/>
    </source>
</evidence>
<evidence type="ECO:0000256" key="13">
    <source>
        <dbReference type="SAM" id="Phobius"/>
    </source>
</evidence>
<evidence type="ECO:0000256" key="12">
    <source>
        <dbReference type="SAM" id="MobiDB-lite"/>
    </source>
</evidence>
<evidence type="ECO:0000256" key="2">
    <source>
        <dbReference type="ARBA" id="ARBA00022438"/>
    </source>
</evidence>
<dbReference type="Pfam" id="PF00326">
    <property type="entry name" value="Peptidase_S9"/>
    <property type="match status" value="2"/>
</dbReference>
<comment type="caution">
    <text evidence="16">The sequence shown here is derived from an EMBL/GenBank/DDBJ whole genome shotgun (WGS) entry which is preliminary data.</text>
</comment>
<keyword evidence="7" id="KW-0735">Signal-anchor</keyword>
<keyword evidence="9 13" id="KW-0472">Membrane</keyword>
<evidence type="ECO:0000256" key="9">
    <source>
        <dbReference type="ARBA" id="ARBA00023136"/>
    </source>
</evidence>
<dbReference type="InterPro" id="IPR050278">
    <property type="entry name" value="Serine_Prot_S9B/DPPIV"/>
</dbReference>
<feature type="domain" description="Peptidase S9 prolyl oligopeptidase catalytic" evidence="14">
    <location>
        <begin position="737"/>
        <end position="827"/>
    </location>
</feature>
<keyword evidence="4 13" id="KW-0812">Transmembrane</keyword>
<evidence type="ECO:0000256" key="3">
    <source>
        <dbReference type="ARBA" id="ARBA00022670"/>
    </source>
</evidence>
<name>A0ABQ7SAG9_9ACAR</name>
<dbReference type="Gene3D" id="3.40.50.1820">
    <property type="entry name" value="alpha/beta hydrolase"/>
    <property type="match status" value="1"/>
</dbReference>
<feature type="domain" description="Peptidase S9 prolyl oligopeptidase catalytic" evidence="14">
    <location>
        <begin position="886"/>
        <end position="1028"/>
    </location>
</feature>
<evidence type="ECO:0000256" key="6">
    <source>
        <dbReference type="ARBA" id="ARBA00022825"/>
    </source>
</evidence>